<dbReference type="Proteomes" id="UP001501444">
    <property type="component" value="Unassembled WGS sequence"/>
</dbReference>
<proteinExistence type="predicted"/>
<gene>
    <name evidence="2" type="ORF">GCM10010170_048530</name>
</gene>
<comment type="caution">
    <text evidence="2">The sequence shown here is derived from an EMBL/GenBank/DDBJ whole genome shotgun (WGS) entry which is preliminary data.</text>
</comment>
<accession>A0ABP5TML4</accession>
<keyword evidence="1" id="KW-0472">Membrane</keyword>
<keyword evidence="1" id="KW-1133">Transmembrane helix</keyword>
<reference evidence="3" key="1">
    <citation type="journal article" date="2019" name="Int. J. Syst. Evol. Microbiol.">
        <title>The Global Catalogue of Microorganisms (GCM) 10K type strain sequencing project: providing services to taxonomists for standard genome sequencing and annotation.</title>
        <authorList>
            <consortium name="The Broad Institute Genomics Platform"/>
            <consortium name="The Broad Institute Genome Sequencing Center for Infectious Disease"/>
            <person name="Wu L."/>
            <person name="Ma J."/>
        </authorList>
    </citation>
    <scope>NUCLEOTIDE SEQUENCE [LARGE SCALE GENOMIC DNA]</scope>
    <source>
        <strain evidence="3">JCM 3272</strain>
    </source>
</reference>
<evidence type="ECO:0000313" key="2">
    <source>
        <dbReference type="EMBL" id="GAA2355837.1"/>
    </source>
</evidence>
<dbReference type="EMBL" id="BAAARV010000034">
    <property type="protein sequence ID" value="GAA2355837.1"/>
    <property type="molecule type" value="Genomic_DNA"/>
</dbReference>
<evidence type="ECO:0008006" key="4">
    <source>
        <dbReference type="Google" id="ProtNLM"/>
    </source>
</evidence>
<keyword evidence="3" id="KW-1185">Reference proteome</keyword>
<keyword evidence="1" id="KW-0812">Transmembrane</keyword>
<dbReference type="RefSeq" id="WP_344614769.1">
    <property type="nucleotide sequence ID" value="NZ_BAAARV010000034.1"/>
</dbReference>
<evidence type="ECO:0000256" key="1">
    <source>
        <dbReference type="SAM" id="Phobius"/>
    </source>
</evidence>
<sequence>MGRHEVGRRTVCVVRDPRRAAGTTWWAWLVPLAGLVLWPIAPVAGLLVAAGLLAGVGCVVRYRLGPGVRLEGEWAAQWRGAADLLGEIRQGWSSLGAMAEPADIGPTLALTGYHLAKLARERARLAGYLDELDAAAAGLADAALLAEVDERRAALGERRRELDAQFAARVGALRRLSQSVRGHERVERVRALLAAGLPGPSNSPDAAGGGADPIAEVAGRTELVLAAYRELSGTAPVPSETRSFGGSPPN</sequence>
<organism evidence="2 3">
    <name type="scientific">Dactylosporangium salmoneum</name>
    <dbReference type="NCBI Taxonomy" id="53361"/>
    <lineage>
        <taxon>Bacteria</taxon>
        <taxon>Bacillati</taxon>
        <taxon>Actinomycetota</taxon>
        <taxon>Actinomycetes</taxon>
        <taxon>Micromonosporales</taxon>
        <taxon>Micromonosporaceae</taxon>
        <taxon>Dactylosporangium</taxon>
    </lineage>
</organism>
<protein>
    <recommendedName>
        <fullName evidence="4">Secreted protein</fullName>
    </recommendedName>
</protein>
<name>A0ABP5TML4_9ACTN</name>
<feature type="transmembrane region" description="Helical" evidence="1">
    <location>
        <begin position="35"/>
        <end position="60"/>
    </location>
</feature>
<evidence type="ECO:0000313" key="3">
    <source>
        <dbReference type="Proteomes" id="UP001501444"/>
    </source>
</evidence>